<dbReference type="AlphaFoldDB" id="I3YDR0"/>
<dbReference type="Pfam" id="PF00005">
    <property type="entry name" value="ABC_tran"/>
    <property type="match status" value="1"/>
</dbReference>
<dbReference type="GO" id="GO:0016887">
    <property type="term" value="F:ATP hydrolysis activity"/>
    <property type="evidence" value="ECO:0007669"/>
    <property type="project" value="InterPro"/>
</dbReference>
<dbReference type="RefSeq" id="WP_014779539.1">
    <property type="nucleotide sequence ID" value="NC_018012.1"/>
</dbReference>
<protein>
    <submittedName>
        <fullName evidence="4">ABC-type metal ion transport system, ATPase component</fullName>
    </submittedName>
</protein>
<dbReference type="SUPFAM" id="SSF52540">
    <property type="entry name" value="P-loop containing nucleoside triphosphate hydrolases"/>
    <property type="match status" value="1"/>
</dbReference>
<dbReference type="GO" id="GO:0005886">
    <property type="term" value="C:plasma membrane"/>
    <property type="evidence" value="ECO:0007669"/>
    <property type="project" value="TreeGrafter"/>
</dbReference>
<dbReference type="HOGENOM" id="CLU_000604_1_22_6"/>
<organism evidence="4 5">
    <name type="scientific">Thiocystis violascens (strain ATCC 17096 / DSM 198 / 6111)</name>
    <name type="common">Chromatium violascens</name>
    <dbReference type="NCBI Taxonomy" id="765911"/>
    <lineage>
        <taxon>Bacteria</taxon>
        <taxon>Pseudomonadati</taxon>
        <taxon>Pseudomonadota</taxon>
        <taxon>Gammaproteobacteria</taxon>
        <taxon>Chromatiales</taxon>
        <taxon>Chromatiaceae</taxon>
        <taxon>Thiocystis</taxon>
    </lineage>
</organism>
<keyword evidence="1" id="KW-0547">Nucleotide-binding</keyword>
<sequence length="245" mass="27067">MTDALALDGIYQHVKGRMALMDLRLRLAEGDWLLVVGPNGAGKSLLMRLILGLDRPSAGTLRVFGEDLERLDGRAMRRLRHQTGAVLQGGSLLASATVLDNLLLPLRDTAMTRRDMARAARLVMTLLQLDGLENHPPRALSLGQQRQVELARALIHQPRLLIWDGLSDGLDLTAIRETLERLGKLRENRKLTLIATDNRPEILADARHRVAVLDRGRLLFEGPATDLAAASASRLELRSALWGQP</sequence>
<dbReference type="KEGG" id="tvi:Thivi_3253"/>
<dbReference type="STRING" id="765911.Thivi_3253"/>
<evidence type="ECO:0000256" key="1">
    <source>
        <dbReference type="ARBA" id="ARBA00022741"/>
    </source>
</evidence>
<dbReference type="OrthoDB" id="9802264at2"/>
<keyword evidence="2" id="KW-0067">ATP-binding</keyword>
<evidence type="ECO:0000256" key="2">
    <source>
        <dbReference type="ARBA" id="ARBA00022840"/>
    </source>
</evidence>
<dbReference type="GO" id="GO:0022857">
    <property type="term" value="F:transmembrane transporter activity"/>
    <property type="evidence" value="ECO:0007669"/>
    <property type="project" value="TreeGrafter"/>
</dbReference>
<evidence type="ECO:0000259" key="3">
    <source>
        <dbReference type="PROSITE" id="PS50893"/>
    </source>
</evidence>
<gene>
    <name evidence="4" type="ordered locus">Thivi_3253</name>
</gene>
<proteinExistence type="predicted"/>
<accession>I3YDR0</accession>
<evidence type="ECO:0000313" key="5">
    <source>
        <dbReference type="Proteomes" id="UP000006062"/>
    </source>
</evidence>
<evidence type="ECO:0000313" key="4">
    <source>
        <dbReference type="EMBL" id="AFL75128.1"/>
    </source>
</evidence>
<dbReference type="PANTHER" id="PTHR24220">
    <property type="entry name" value="IMPORT ATP-BINDING PROTEIN"/>
    <property type="match status" value="1"/>
</dbReference>
<dbReference type="Proteomes" id="UP000006062">
    <property type="component" value="Chromosome"/>
</dbReference>
<name>I3YDR0_THIV6</name>
<dbReference type="EMBL" id="CP003154">
    <property type="protein sequence ID" value="AFL75128.1"/>
    <property type="molecule type" value="Genomic_DNA"/>
</dbReference>
<keyword evidence="5" id="KW-1185">Reference proteome</keyword>
<dbReference type="Gene3D" id="3.40.50.300">
    <property type="entry name" value="P-loop containing nucleotide triphosphate hydrolases"/>
    <property type="match status" value="1"/>
</dbReference>
<feature type="domain" description="ABC transporter" evidence="3">
    <location>
        <begin position="5"/>
        <end position="240"/>
    </location>
</feature>
<dbReference type="SMART" id="SM00382">
    <property type="entry name" value="AAA"/>
    <property type="match status" value="1"/>
</dbReference>
<dbReference type="eggNOG" id="COG1135">
    <property type="taxonomic scope" value="Bacteria"/>
</dbReference>
<dbReference type="PROSITE" id="PS50893">
    <property type="entry name" value="ABC_TRANSPORTER_2"/>
    <property type="match status" value="1"/>
</dbReference>
<dbReference type="GO" id="GO:0005524">
    <property type="term" value="F:ATP binding"/>
    <property type="evidence" value="ECO:0007669"/>
    <property type="project" value="UniProtKB-KW"/>
</dbReference>
<dbReference type="InterPro" id="IPR027417">
    <property type="entry name" value="P-loop_NTPase"/>
</dbReference>
<dbReference type="InterPro" id="IPR015854">
    <property type="entry name" value="ABC_transpr_LolD-like"/>
</dbReference>
<dbReference type="InterPro" id="IPR003439">
    <property type="entry name" value="ABC_transporter-like_ATP-bd"/>
</dbReference>
<dbReference type="InterPro" id="IPR003593">
    <property type="entry name" value="AAA+_ATPase"/>
</dbReference>
<reference evidence="4 5" key="1">
    <citation type="submission" date="2012-06" db="EMBL/GenBank/DDBJ databases">
        <title>Complete sequence of Thiocystis violascens DSM 198.</title>
        <authorList>
            <consortium name="US DOE Joint Genome Institute"/>
            <person name="Lucas S."/>
            <person name="Han J."/>
            <person name="Lapidus A."/>
            <person name="Cheng J.-F."/>
            <person name="Goodwin L."/>
            <person name="Pitluck S."/>
            <person name="Peters L."/>
            <person name="Ovchinnikova G."/>
            <person name="Teshima H."/>
            <person name="Detter J.C."/>
            <person name="Han C."/>
            <person name="Tapia R."/>
            <person name="Land M."/>
            <person name="Hauser L."/>
            <person name="Kyrpides N."/>
            <person name="Ivanova N."/>
            <person name="Pagani I."/>
            <person name="Vogl K."/>
            <person name="Liu Z."/>
            <person name="Frigaard N.-U."/>
            <person name="Bryant D."/>
            <person name="Woyke T."/>
        </authorList>
    </citation>
    <scope>NUCLEOTIDE SEQUENCE [LARGE SCALE GENOMIC DNA]</scope>
    <source>
        <strain evidence="5">ATCC 17096 / DSM 198 / 6111</strain>
    </source>
</reference>